<dbReference type="Proteomes" id="UP000507470">
    <property type="component" value="Unassembled WGS sequence"/>
</dbReference>
<dbReference type="AlphaFoldDB" id="A0A6J8B4P3"/>
<dbReference type="GO" id="GO:0016020">
    <property type="term" value="C:membrane"/>
    <property type="evidence" value="ECO:0007669"/>
    <property type="project" value="UniProtKB-SubCell"/>
</dbReference>
<name>A0A6J8B4P3_MYTCO</name>
<keyword evidence="9" id="KW-1185">Reference proteome</keyword>
<organism evidence="8 9">
    <name type="scientific">Mytilus coruscus</name>
    <name type="common">Sea mussel</name>
    <dbReference type="NCBI Taxonomy" id="42192"/>
    <lineage>
        <taxon>Eukaryota</taxon>
        <taxon>Metazoa</taxon>
        <taxon>Spiralia</taxon>
        <taxon>Lophotrochozoa</taxon>
        <taxon>Mollusca</taxon>
        <taxon>Bivalvia</taxon>
        <taxon>Autobranchia</taxon>
        <taxon>Pteriomorphia</taxon>
        <taxon>Mytilida</taxon>
        <taxon>Mytiloidea</taxon>
        <taxon>Mytilidae</taxon>
        <taxon>Mytilinae</taxon>
        <taxon>Mytilus</taxon>
    </lineage>
</organism>
<protein>
    <submittedName>
        <fullName evidence="8">SERINC4_5</fullName>
    </submittedName>
</protein>
<accession>A0A6J8B4P3</accession>
<feature type="transmembrane region" description="Helical" evidence="7">
    <location>
        <begin position="192"/>
        <end position="218"/>
    </location>
</feature>
<feature type="compositionally biased region" description="Polar residues" evidence="6">
    <location>
        <begin position="305"/>
        <end position="314"/>
    </location>
</feature>
<proteinExistence type="inferred from homology"/>
<feature type="transmembrane region" description="Helical" evidence="7">
    <location>
        <begin position="89"/>
        <end position="112"/>
    </location>
</feature>
<reference evidence="8 9" key="1">
    <citation type="submission" date="2020-06" db="EMBL/GenBank/DDBJ databases">
        <authorList>
            <person name="Li R."/>
            <person name="Bekaert M."/>
        </authorList>
    </citation>
    <scope>NUCLEOTIDE SEQUENCE [LARGE SCALE GENOMIC DNA]</scope>
    <source>
        <strain evidence="9">wild</strain>
    </source>
</reference>
<evidence type="ECO:0000313" key="8">
    <source>
        <dbReference type="EMBL" id="CAC5377509.1"/>
    </source>
</evidence>
<keyword evidence="5 7" id="KW-0472">Membrane</keyword>
<dbReference type="Pfam" id="PF03348">
    <property type="entry name" value="Serinc"/>
    <property type="match status" value="2"/>
</dbReference>
<dbReference type="PANTHER" id="PTHR10383">
    <property type="entry name" value="SERINE INCORPORATOR"/>
    <property type="match status" value="1"/>
</dbReference>
<keyword evidence="4 7" id="KW-1133">Transmembrane helix</keyword>
<feature type="transmembrane region" description="Helical" evidence="7">
    <location>
        <begin position="355"/>
        <end position="373"/>
    </location>
</feature>
<sequence length="592" mass="67255">MGGCCSSQAQCCFWKASCGLCCFCLPPINESTTTRIMYTIFFVIGFLVACFMLSPNFEHAIMENIPGFNETCLDLNAGANCSRLTGYKAVYRLCFGMVVFSFFMCIMTLCVSSSAQCRGAWHNGFWFWKFLLLLGCCAGGFFVPSLYSIYWMYFGMVGGFIFILLQLILLVDFSHSWNAAWTGLKKNEKSCVGYCGTMICAGMLYAICVFGTIMLFFNYTSMNGCTHNKVFIGVNVGLCILLSFVTMLPVATKYNKNNSLLQASVISAYVMYLTWSALSSEPPEEITMILETVRTRVLESMRQIDPSNTGSPPSDNELLRKMDHASGPQDSFHVMTNTTKLMCRPKPSFAYSEMVSAYAGLVITFIMAVYASLTSSRESHKFGIRRGSRGNILEPRHENCSCCPVSQTSLYVMMQLTNWYRPAESDINKFGLNWSAVWVKMGSSWTCVIVYLWVLFCRRCCPCCRDLSFPRDEDQEIQNNLKHYLKNKVGVDVKERTKLMDVIFGTEGVVNADNTIDFKEKSSNYKNEIEQYPKLQEYFLKNFKPRIQESRRTRKDNSPKLWTNNNAESINHVFKAAKTWKPVNTRLDKNTL</sequence>
<feature type="transmembrane region" description="Helical" evidence="7">
    <location>
        <begin position="36"/>
        <end position="54"/>
    </location>
</feature>
<dbReference type="PANTHER" id="PTHR10383:SF48">
    <property type="entry name" value="SERINE INCORPORATOR 1-LIKE"/>
    <property type="match status" value="1"/>
</dbReference>
<dbReference type="InterPro" id="IPR005016">
    <property type="entry name" value="TDE1/TMS"/>
</dbReference>
<evidence type="ECO:0000313" key="9">
    <source>
        <dbReference type="Proteomes" id="UP000507470"/>
    </source>
</evidence>
<evidence type="ECO:0000256" key="6">
    <source>
        <dbReference type="SAM" id="MobiDB-lite"/>
    </source>
</evidence>
<comment type="similarity">
    <text evidence="2">Belongs to the TDE1 family.</text>
</comment>
<feature type="region of interest" description="Disordered" evidence="6">
    <location>
        <begin position="303"/>
        <end position="322"/>
    </location>
</feature>
<dbReference type="EMBL" id="CACVKT020002378">
    <property type="protein sequence ID" value="CAC5377509.1"/>
    <property type="molecule type" value="Genomic_DNA"/>
</dbReference>
<dbReference type="OrthoDB" id="5963193at2759"/>
<comment type="subcellular location">
    <subcellularLocation>
        <location evidence="1">Membrane</location>
        <topology evidence="1">Multi-pass membrane protein</topology>
    </subcellularLocation>
</comment>
<feature type="transmembrane region" description="Helical" evidence="7">
    <location>
        <begin position="149"/>
        <end position="171"/>
    </location>
</feature>
<evidence type="ECO:0000256" key="2">
    <source>
        <dbReference type="ARBA" id="ARBA00006665"/>
    </source>
</evidence>
<gene>
    <name evidence="8" type="ORF">MCOR_13820</name>
</gene>
<keyword evidence="3 7" id="KW-0812">Transmembrane</keyword>
<feature type="transmembrane region" description="Helical" evidence="7">
    <location>
        <begin position="437"/>
        <end position="456"/>
    </location>
</feature>
<evidence type="ECO:0000256" key="7">
    <source>
        <dbReference type="SAM" id="Phobius"/>
    </source>
</evidence>
<evidence type="ECO:0000256" key="4">
    <source>
        <dbReference type="ARBA" id="ARBA00022989"/>
    </source>
</evidence>
<evidence type="ECO:0000256" key="1">
    <source>
        <dbReference type="ARBA" id="ARBA00004141"/>
    </source>
</evidence>
<evidence type="ECO:0000256" key="3">
    <source>
        <dbReference type="ARBA" id="ARBA00022692"/>
    </source>
</evidence>
<feature type="transmembrane region" description="Helical" evidence="7">
    <location>
        <begin position="230"/>
        <end position="248"/>
    </location>
</feature>
<feature type="transmembrane region" description="Helical" evidence="7">
    <location>
        <begin position="124"/>
        <end position="143"/>
    </location>
</feature>
<evidence type="ECO:0000256" key="5">
    <source>
        <dbReference type="ARBA" id="ARBA00023136"/>
    </source>
</evidence>